<evidence type="ECO:0000313" key="2">
    <source>
        <dbReference type="EMBL" id="KAL3510339.1"/>
    </source>
</evidence>
<keyword evidence="1" id="KW-1133">Transmembrane helix</keyword>
<accession>A0ABD2YVT3</accession>
<feature type="transmembrane region" description="Helical" evidence="1">
    <location>
        <begin position="32"/>
        <end position="60"/>
    </location>
</feature>
<gene>
    <name evidence="2" type="ORF">ACH5RR_029740</name>
</gene>
<keyword evidence="1" id="KW-0812">Transmembrane</keyword>
<comment type="caution">
    <text evidence="2">The sequence shown here is derived from an EMBL/GenBank/DDBJ whole genome shotgun (WGS) entry which is preliminary data.</text>
</comment>
<name>A0ABD2YVT3_9GENT</name>
<keyword evidence="3" id="KW-1185">Reference proteome</keyword>
<evidence type="ECO:0000313" key="3">
    <source>
        <dbReference type="Proteomes" id="UP001630127"/>
    </source>
</evidence>
<sequence length="149" mass="16849">MCSSSVFSGHVSDAPWRPSSFFSDALHRSFGVVQLLVIFLDCVRMIIFVRAFLFFCTLVFKPLVRFGHHDYHNWGPTKTMSPVDACSFIFQFFNCQSPNHLLCVSVYTRCDVICIVCSFCSLVVTSSKSQGCSGMLCQHVLLHIFNTNK</sequence>
<organism evidence="2 3">
    <name type="scientific">Cinchona calisaya</name>
    <dbReference type="NCBI Taxonomy" id="153742"/>
    <lineage>
        <taxon>Eukaryota</taxon>
        <taxon>Viridiplantae</taxon>
        <taxon>Streptophyta</taxon>
        <taxon>Embryophyta</taxon>
        <taxon>Tracheophyta</taxon>
        <taxon>Spermatophyta</taxon>
        <taxon>Magnoliopsida</taxon>
        <taxon>eudicotyledons</taxon>
        <taxon>Gunneridae</taxon>
        <taxon>Pentapetalae</taxon>
        <taxon>asterids</taxon>
        <taxon>lamiids</taxon>
        <taxon>Gentianales</taxon>
        <taxon>Rubiaceae</taxon>
        <taxon>Cinchonoideae</taxon>
        <taxon>Cinchoneae</taxon>
        <taxon>Cinchona</taxon>
    </lineage>
</organism>
<evidence type="ECO:0000256" key="1">
    <source>
        <dbReference type="SAM" id="Phobius"/>
    </source>
</evidence>
<dbReference type="EMBL" id="JBJUIK010000012">
    <property type="protein sequence ID" value="KAL3510339.1"/>
    <property type="molecule type" value="Genomic_DNA"/>
</dbReference>
<reference evidence="2 3" key="1">
    <citation type="submission" date="2024-11" db="EMBL/GenBank/DDBJ databases">
        <title>A near-complete genome assembly of Cinchona calisaya.</title>
        <authorList>
            <person name="Lian D.C."/>
            <person name="Zhao X.W."/>
            <person name="Wei L."/>
        </authorList>
    </citation>
    <scope>NUCLEOTIDE SEQUENCE [LARGE SCALE GENOMIC DNA]</scope>
    <source>
        <tissue evidence="2">Nenye</tissue>
    </source>
</reference>
<proteinExistence type="predicted"/>
<protein>
    <submittedName>
        <fullName evidence="2">Uncharacterized protein</fullName>
    </submittedName>
</protein>
<dbReference type="AlphaFoldDB" id="A0ABD2YVT3"/>
<dbReference type="Proteomes" id="UP001630127">
    <property type="component" value="Unassembled WGS sequence"/>
</dbReference>
<keyword evidence="1" id="KW-0472">Membrane</keyword>